<evidence type="ECO:0000313" key="1">
    <source>
        <dbReference type="EMBL" id="MFB9443415.1"/>
    </source>
</evidence>
<gene>
    <name evidence="1" type="ORF">ACFFTR_09995</name>
</gene>
<keyword evidence="2" id="KW-1185">Reference proteome</keyword>
<accession>A0ABV5M3I2</accession>
<dbReference type="EMBL" id="JBHMCA010000020">
    <property type="protein sequence ID" value="MFB9443415.1"/>
    <property type="molecule type" value="Genomic_DNA"/>
</dbReference>
<protein>
    <submittedName>
        <fullName evidence="1">Uncharacterized protein</fullName>
    </submittedName>
</protein>
<name>A0ABV5M3I2_9ACTN</name>
<dbReference type="RefSeq" id="WP_223103490.1">
    <property type="nucleotide sequence ID" value="NZ_CP061913.1"/>
</dbReference>
<sequence length="54" mass="6250">MTMHYVNGSATLGNTARTRWPARHIIGGEWLLERRELDLLPLAGTAHRHGWSRW</sequence>
<proteinExistence type="predicted"/>
<reference evidence="1 2" key="1">
    <citation type="submission" date="2024-09" db="EMBL/GenBank/DDBJ databases">
        <authorList>
            <person name="Sun Q."/>
            <person name="Mori K."/>
        </authorList>
    </citation>
    <scope>NUCLEOTIDE SEQUENCE [LARGE SCALE GENOMIC DNA]</scope>
    <source>
        <strain evidence="1 2">JCM 3307</strain>
    </source>
</reference>
<comment type="caution">
    <text evidence="1">The sequence shown here is derived from an EMBL/GenBank/DDBJ whole genome shotgun (WGS) entry which is preliminary data.</text>
</comment>
<evidence type="ECO:0000313" key="2">
    <source>
        <dbReference type="Proteomes" id="UP001589608"/>
    </source>
</evidence>
<dbReference type="Proteomes" id="UP001589608">
    <property type="component" value="Unassembled WGS sequence"/>
</dbReference>
<organism evidence="1 2">
    <name type="scientific">Dactylosporangium vinaceum</name>
    <dbReference type="NCBI Taxonomy" id="53362"/>
    <lineage>
        <taxon>Bacteria</taxon>
        <taxon>Bacillati</taxon>
        <taxon>Actinomycetota</taxon>
        <taxon>Actinomycetes</taxon>
        <taxon>Micromonosporales</taxon>
        <taxon>Micromonosporaceae</taxon>
        <taxon>Dactylosporangium</taxon>
    </lineage>
</organism>